<evidence type="ECO:0000256" key="6">
    <source>
        <dbReference type="SAM" id="Phobius"/>
    </source>
</evidence>
<protein>
    <submittedName>
        <fullName evidence="7">DNA recombination protein RmuC</fullName>
    </submittedName>
</protein>
<comment type="similarity">
    <text evidence="2">Belongs to the RmuC family.</text>
</comment>
<dbReference type="InterPro" id="IPR003798">
    <property type="entry name" value="DNA_recombination_RmuC"/>
</dbReference>
<keyword evidence="6" id="KW-1133">Transmembrane helix</keyword>
<evidence type="ECO:0000256" key="3">
    <source>
        <dbReference type="ARBA" id="ARBA00023054"/>
    </source>
</evidence>
<dbReference type="Proteomes" id="UP001337681">
    <property type="component" value="Unassembled WGS sequence"/>
</dbReference>
<keyword evidence="8" id="KW-1185">Reference proteome</keyword>
<accession>A0ABU7GZP2</accession>
<comment type="caution">
    <text evidence="7">The sequence shown here is derived from an EMBL/GenBank/DDBJ whole genome shotgun (WGS) entry which is preliminary data.</text>
</comment>
<dbReference type="PANTHER" id="PTHR30563">
    <property type="entry name" value="DNA RECOMBINATION PROTEIN RMUC"/>
    <property type="match status" value="1"/>
</dbReference>
<dbReference type="Pfam" id="PF02646">
    <property type="entry name" value="RmuC"/>
    <property type="match status" value="1"/>
</dbReference>
<proteinExistence type="inferred from homology"/>
<evidence type="ECO:0000313" key="7">
    <source>
        <dbReference type="EMBL" id="MEE1884460.1"/>
    </source>
</evidence>
<reference evidence="7 8" key="1">
    <citation type="submission" date="2024-01" db="EMBL/GenBank/DDBJ databases">
        <title>Pedobacter sp. nov., isolated from oil-contaminated soil.</title>
        <authorList>
            <person name="Le N.T.T."/>
        </authorList>
    </citation>
    <scope>NUCLEOTIDE SEQUENCE [LARGE SCALE GENOMIC DNA]</scope>
    <source>
        <strain evidence="7 8">VNH31</strain>
    </source>
</reference>
<evidence type="ECO:0000256" key="5">
    <source>
        <dbReference type="SAM" id="Coils"/>
    </source>
</evidence>
<evidence type="ECO:0000256" key="2">
    <source>
        <dbReference type="ARBA" id="ARBA00009840"/>
    </source>
</evidence>
<sequence>MDNNILGFLVIGILVVIIGVLVYLVQKKFNGGVQNTDILTIANEEHSKAIQYEREEKLRLEDLIIDLRHALQEEKLNVIRAQSHLTAQQDKLKEQEAHILELKSKLTLEFENIANRLLEEKSKSFSVHTKENMDALLNPLKENIKNFEEKVDKVYKSESAERSKLEGALKEMMEQTKRIQSDANNLTKALKGDNKKQGNWGEVILERVLENSGLEKDREYRIQASHTDESGSRLQPDVIIDLPDAKNIVIDSKLSLVAYERWVNSTDEVEKAVYIKQHIQSIKSHIDGLSVKKYHNLLGINSPDFVLLFMPIESSFSITVQNDQNLFSYAWDKKVVIVSPTTLLATLRTIASIWKVDRQNKHVYEIAAEAGNLYDKFVGFLKDMETVSINLERANKSHQEALKKLHTGSGNITGKIEKIKKLGATANKQIDPLYLENND</sequence>
<evidence type="ECO:0000313" key="8">
    <source>
        <dbReference type="Proteomes" id="UP001337681"/>
    </source>
</evidence>
<dbReference type="RefSeq" id="WP_330145374.1">
    <property type="nucleotide sequence ID" value="NZ_JAZDQU010000001.1"/>
</dbReference>
<evidence type="ECO:0000256" key="4">
    <source>
        <dbReference type="ARBA" id="ARBA00023172"/>
    </source>
</evidence>
<feature type="transmembrane region" description="Helical" evidence="6">
    <location>
        <begin position="6"/>
        <end position="25"/>
    </location>
</feature>
<keyword evidence="6" id="KW-0812">Transmembrane</keyword>
<keyword evidence="4" id="KW-0233">DNA recombination</keyword>
<gene>
    <name evidence="7" type="primary">rmuC</name>
    <name evidence="7" type="ORF">VRU49_03400</name>
</gene>
<evidence type="ECO:0000256" key="1">
    <source>
        <dbReference type="ARBA" id="ARBA00003416"/>
    </source>
</evidence>
<keyword evidence="6" id="KW-0472">Membrane</keyword>
<dbReference type="PANTHER" id="PTHR30563:SF0">
    <property type="entry name" value="DNA RECOMBINATION PROTEIN RMUC"/>
    <property type="match status" value="1"/>
</dbReference>
<keyword evidence="3 5" id="KW-0175">Coiled coil</keyword>
<feature type="coiled-coil region" evidence="5">
    <location>
        <begin position="130"/>
        <end position="189"/>
    </location>
</feature>
<organism evidence="7 8">
    <name type="scientific">Pedobacter flavus</name>
    <dbReference type="NCBI Taxonomy" id="3113906"/>
    <lineage>
        <taxon>Bacteria</taxon>
        <taxon>Pseudomonadati</taxon>
        <taxon>Bacteroidota</taxon>
        <taxon>Sphingobacteriia</taxon>
        <taxon>Sphingobacteriales</taxon>
        <taxon>Sphingobacteriaceae</taxon>
        <taxon>Pedobacter</taxon>
    </lineage>
</organism>
<comment type="function">
    <text evidence="1">Involved in DNA recombination.</text>
</comment>
<dbReference type="EMBL" id="JAZDQU010000001">
    <property type="protein sequence ID" value="MEE1884460.1"/>
    <property type="molecule type" value="Genomic_DNA"/>
</dbReference>
<name>A0ABU7GZP2_9SPHI</name>